<organism evidence="2 3">
    <name type="scientific">Marinicella sediminis</name>
    <dbReference type="NCBI Taxonomy" id="1792834"/>
    <lineage>
        <taxon>Bacteria</taxon>
        <taxon>Pseudomonadati</taxon>
        <taxon>Pseudomonadota</taxon>
        <taxon>Gammaproteobacteria</taxon>
        <taxon>Lysobacterales</taxon>
        <taxon>Marinicellaceae</taxon>
        <taxon>Marinicella</taxon>
    </lineage>
</organism>
<keyword evidence="1" id="KW-1133">Transmembrane helix</keyword>
<keyword evidence="1" id="KW-0812">Transmembrane</keyword>
<reference evidence="3" key="1">
    <citation type="journal article" date="2019" name="Int. J. Syst. Evol. Microbiol.">
        <title>The Global Catalogue of Microorganisms (GCM) 10K type strain sequencing project: providing services to taxonomists for standard genome sequencing and annotation.</title>
        <authorList>
            <consortium name="The Broad Institute Genomics Platform"/>
            <consortium name="The Broad Institute Genome Sequencing Center for Infectious Disease"/>
            <person name="Wu L."/>
            <person name="Ma J."/>
        </authorList>
    </citation>
    <scope>NUCLEOTIDE SEQUENCE [LARGE SCALE GENOMIC DNA]</scope>
    <source>
        <strain evidence="3">KCTC 42953</strain>
    </source>
</reference>
<gene>
    <name evidence="2" type="ORF">ACFODZ_13620</name>
</gene>
<evidence type="ECO:0000256" key="1">
    <source>
        <dbReference type="SAM" id="Phobius"/>
    </source>
</evidence>
<sequence>MFLMLIGLAFPVITWLQTGWGAYLLAVASLSGFLFLTSAMLVYKRIGKVMHFNPENQAGQTDHDQSVIFAEVQAIQLLNVNHNRYTAHELNWVLKNTGRRQVLSHSSINTITEQASRIAKLINVPVWDATTQRIT</sequence>
<keyword evidence="3" id="KW-1185">Reference proteome</keyword>
<evidence type="ECO:0000313" key="3">
    <source>
        <dbReference type="Proteomes" id="UP001595533"/>
    </source>
</evidence>
<dbReference type="RefSeq" id="WP_157892837.1">
    <property type="nucleotide sequence ID" value="NZ_JBHRTS010000007.1"/>
</dbReference>
<accession>A0ABV7JB27</accession>
<proteinExistence type="predicted"/>
<comment type="caution">
    <text evidence="2">The sequence shown here is derived from an EMBL/GenBank/DDBJ whole genome shotgun (WGS) entry which is preliminary data.</text>
</comment>
<keyword evidence="1" id="KW-0472">Membrane</keyword>
<feature type="transmembrane region" description="Helical" evidence="1">
    <location>
        <begin position="20"/>
        <end position="43"/>
    </location>
</feature>
<dbReference type="Proteomes" id="UP001595533">
    <property type="component" value="Unassembled WGS sequence"/>
</dbReference>
<protein>
    <submittedName>
        <fullName evidence="2">Uncharacterized protein</fullName>
    </submittedName>
</protein>
<dbReference type="EMBL" id="JBHRTS010000007">
    <property type="protein sequence ID" value="MFC3195286.1"/>
    <property type="molecule type" value="Genomic_DNA"/>
</dbReference>
<name>A0ABV7JB27_9GAMM</name>
<evidence type="ECO:0000313" key="2">
    <source>
        <dbReference type="EMBL" id="MFC3195286.1"/>
    </source>
</evidence>